<name>A0A6J4JM34_9CHLR</name>
<proteinExistence type="predicted"/>
<sequence>MHPRVARGFQGLRRIFHTGASWHYIPNDLPLWKRSTCVRRVR</sequence>
<dbReference type="AlphaFoldDB" id="A0A6J4JM34"/>
<reference evidence="1" key="1">
    <citation type="submission" date="2020-02" db="EMBL/GenBank/DDBJ databases">
        <authorList>
            <person name="Meier V. D."/>
        </authorList>
    </citation>
    <scope>NUCLEOTIDE SEQUENCE</scope>
    <source>
        <strain evidence="1">AVDCRST_MAG93</strain>
    </source>
</reference>
<organism evidence="1">
    <name type="scientific">uncultured Chloroflexia bacterium</name>
    <dbReference type="NCBI Taxonomy" id="1672391"/>
    <lineage>
        <taxon>Bacteria</taxon>
        <taxon>Bacillati</taxon>
        <taxon>Chloroflexota</taxon>
        <taxon>Chloroflexia</taxon>
        <taxon>environmental samples</taxon>
    </lineage>
</organism>
<gene>
    <name evidence="1" type="ORF">AVDCRST_MAG93-3265</name>
</gene>
<dbReference type="EMBL" id="CADCTR010001115">
    <property type="protein sequence ID" value="CAA9282131.1"/>
    <property type="molecule type" value="Genomic_DNA"/>
</dbReference>
<accession>A0A6J4JM34</accession>
<protein>
    <submittedName>
        <fullName evidence="1">Uncharacterized protein</fullName>
    </submittedName>
</protein>
<evidence type="ECO:0000313" key="1">
    <source>
        <dbReference type="EMBL" id="CAA9282131.1"/>
    </source>
</evidence>